<feature type="coiled-coil region" evidence="5">
    <location>
        <begin position="93"/>
        <end position="138"/>
    </location>
</feature>
<gene>
    <name evidence="6" type="primary">rmuC</name>
    <name evidence="6" type="ORF">MKQ68_16105</name>
</gene>
<evidence type="ECO:0000256" key="3">
    <source>
        <dbReference type="ARBA" id="ARBA00023054"/>
    </source>
</evidence>
<organism evidence="6 7">
    <name type="scientific">Chitinophaga horti</name>
    <dbReference type="NCBI Taxonomy" id="2920382"/>
    <lineage>
        <taxon>Bacteria</taxon>
        <taxon>Pseudomonadati</taxon>
        <taxon>Bacteroidota</taxon>
        <taxon>Chitinophagia</taxon>
        <taxon>Chitinophagales</taxon>
        <taxon>Chitinophagaceae</taxon>
        <taxon>Chitinophaga</taxon>
    </lineage>
</organism>
<dbReference type="RefSeq" id="WP_264280009.1">
    <property type="nucleotide sequence ID" value="NZ_CP107006.1"/>
</dbReference>
<evidence type="ECO:0000256" key="1">
    <source>
        <dbReference type="ARBA" id="ARBA00003416"/>
    </source>
</evidence>
<evidence type="ECO:0000313" key="6">
    <source>
        <dbReference type="EMBL" id="UYQ91614.1"/>
    </source>
</evidence>
<accession>A0ABY6J045</accession>
<reference evidence="6" key="1">
    <citation type="submission" date="2022-10" db="EMBL/GenBank/DDBJ databases">
        <title>Chitinophaga sp. nov., isolated from soil.</title>
        <authorList>
            <person name="Jeon C.O."/>
        </authorList>
    </citation>
    <scope>NUCLEOTIDE SEQUENCE</scope>
    <source>
        <strain evidence="6">R8</strain>
    </source>
</reference>
<dbReference type="PANTHER" id="PTHR30563:SF0">
    <property type="entry name" value="DNA RECOMBINATION PROTEIN RMUC"/>
    <property type="match status" value="1"/>
</dbReference>
<protein>
    <submittedName>
        <fullName evidence="6">DNA recombination protein RmuC</fullName>
    </submittedName>
</protein>
<name>A0ABY6J045_9BACT</name>
<evidence type="ECO:0000313" key="7">
    <source>
        <dbReference type="Proteomes" id="UP001162741"/>
    </source>
</evidence>
<dbReference type="PANTHER" id="PTHR30563">
    <property type="entry name" value="DNA RECOMBINATION PROTEIN RMUC"/>
    <property type="match status" value="1"/>
</dbReference>
<evidence type="ECO:0000256" key="4">
    <source>
        <dbReference type="ARBA" id="ARBA00023172"/>
    </source>
</evidence>
<comment type="similarity">
    <text evidence="2">Belongs to the RmuC family.</text>
</comment>
<dbReference type="InterPro" id="IPR003798">
    <property type="entry name" value="DNA_recombination_RmuC"/>
</dbReference>
<keyword evidence="3 5" id="KW-0175">Coiled coil</keyword>
<evidence type="ECO:0000256" key="2">
    <source>
        <dbReference type="ARBA" id="ARBA00009840"/>
    </source>
</evidence>
<feature type="coiled-coil region" evidence="5">
    <location>
        <begin position="177"/>
        <end position="211"/>
    </location>
</feature>
<dbReference type="Proteomes" id="UP001162741">
    <property type="component" value="Chromosome"/>
</dbReference>
<dbReference type="Pfam" id="PF02646">
    <property type="entry name" value="RmuC"/>
    <property type="match status" value="1"/>
</dbReference>
<evidence type="ECO:0000256" key="5">
    <source>
        <dbReference type="SAM" id="Coils"/>
    </source>
</evidence>
<proteinExistence type="inferred from homology"/>
<comment type="function">
    <text evidence="1">Involved in DNA recombination.</text>
</comment>
<keyword evidence="4" id="KW-0233">DNA recombination</keyword>
<dbReference type="EMBL" id="CP107006">
    <property type="protein sequence ID" value="UYQ91614.1"/>
    <property type="molecule type" value="Genomic_DNA"/>
</dbReference>
<keyword evidence="7" id="KW-1185">Reference proteome</keyword>
<sequence length="471" mass="54081">MMALNLLLTLVAGLVAGSLTGYFVLRNLLRKHYTPNSEAEQLRIALAQRLTREQVEERYVSREVYANVQNSVRERDGQLANLQNHIFQKDNQILELSTQHTALQKANEHLEDKLDNAKKELDSLLLNAREQFKVLAEEIVKEKGKDLSDANRTSMDALLNPLKTDILSFKKTIEDTRKEDIQDLTSLKKEIESLQKMNTRLSEDAQRLAGALRSDVKVQGNWGEDRLKLILEAEGLQNYIDFTNQGTYRDEEEGLNRRPDCILRLPDGKHLVIDSKVSLNAYIEYFNAADPVVKKDSLKQLVRNINDHIDLLANKNYQSLSGLQTPDFVFMFMHFESALTLAMNESPDIFNRALQRKIVIITPTTLVATMKVVKLLWQKENRVKNVEEIFRQCGLLYDKFVMFTEEMQKVGKSISDADRAYHDAMNRLRDGARKSDTIIGKFQLIQQLEAKTTRKLPDNILNGISMLEENE</sequence>